<dbReference type="GO" id="GO:0006623">
    <property type="term" value="P:protein targeting to vacuole"/>
    <property type="evidence" value="ECO:0007669"/>
    <property type="project" value="TreeGrafter"/>
</dbReference>
<dbReference type="GO" id="GO:0006896">
    <property type="term" value="P:Golgi to vacuole transport"/>
    <property type="evidence" value="ECO:0007669"/>
    <property type="project" value="TreeGrafter"/>
</dbReference>
<keyword evidence="5 7" id="KW-0653">Protein transport</keyword>
<dbReference type="OrthoDB" id="10264595at2759"/>
<name>A0A2G9GP49_9LAMI</name>
<dbReference type="EMBL" id="NKXS01004224">
    <property type="protein sequence ID" value="PIN07074.1"/>
    <property type="molecule type" value="Genomic_DNA"/>
</dbReference>
<dbReference type="PANTHER" id="PTHR22781:SF12">
    <property type="entry name" value="AP-3 COMPLEX SUBUNIT DELTA-1"/>
    <property type="match status" value="1"/>
</dbReference>
<evidence type="ECO:0000256" key="1">
    <source>
        <dbReference type="ARBA" id="ARBA00004308"/>
    </source>
</evidence>
<organism evidence="10 11">
    <name type="scientific">Handroanthus impetiginosus</name>
    <dbReference type="NCBI Taxonomy" id="429701"/>
    <lineage>
        <taxon>Eukaryota</taxon>
        <taxon>Viridiplantae</taxon>
        <taxon>Streptophyta</taxon>
        <taxon>Embryophyta</taxon>
        <taxon>Tracheophyta</taxon>
        <taxon>Spermatophyta</taxon>
        <taxon>Magnoliopsida</taxon>
        <taxon>eudicotyledons</taxon>
        <taxon>Gunneridae</taxon>
        <taxon>Pentapetalae</taxon>
        <taxon>asterids</taxon>
        <taxon>lamiids</taxon>
        <taxon>Lamiales</taxon>
        <taxon>Bignoniaceae</taxon>
        <taxon>Crescentiina</taxon>
        <taxon>Tabebuia alliance</taxon>
        <taxon>Handroanthus</taxon>
    </lineage>
</organism>
<dbReference type="AlphaFoldDB" id="A0A2G9GP49"/>
<dbReference type="InterPro" id="IPR016024">
    <property type="entry name" value="ARM-type_fold"/>
</dbReference>
<accession>A0A2G9GP49</accession>
<comment type="subcellular location">
    <subcellularLocation>
        <location evidence="1">Endomembrane system</location>
    </subcellularLocation>
    <subcellularLocation>
        <location evidence="7">Golgi apparatus</location>
    </subcellularLocation>
</comment>
<keyword evidence="7" id="KW-0333">Golgi apparatus</keyword>
<keyword evidence="3 7" id="KW-0813">Transport</keyword>
<gene>
    <name evidence="10" type="ORF">CDL12_20363</name>
</gene>
<feature type="compositionally biased region" description="Basic and acidic residues" evidence="8">
    <location>
        <begin position="900"/>
        <end position="929"/>
    </location>
</feature>
<dbReference type="PANTHER" id="PTHR22781">
    <property type="entry name" value="DELTA ADAPTIN-RELATED"/>
    <property type="match status" value="1"/>
</dbReference>
<evidence type="ECO:0000256" key="8">
    <source>
        <dbReference type="SAM" id="MobiDB-lite"/>
    </source>
</evidence>
<proteinExistence type="inferred from homology"/>
<protein>
    <recommendedName>
        <fullName evidence="7">AP-3 complex subunit delta</fullName>
    </recommendedName>
</protein>
<dbReference type="Gene3D" id="1.25.10.10">
    <property type="entry name" value="Leucine-rich Repeat Variant"/>
    <property type="match status" value="1"/>
</dbReference>
<dbReference type="Pfam" id="PF01602">
    <property type="entry name" value="Adaptin_N"/>
    <property type="match status" value="1"/>
</dbReference>
<dbReference type="STRING" id="429701.A0A2G9GP49"/>
<comment type="caution">
    <text evidence="10">The sequence shown here is derived from an EMBL/GenBank/DDBJ whole genome shotgun (WGS) entry which is preliminary data.</text>
</comment>
<feature type="region of interest" description="Disordered" evidence="8">
    <location>
        <begin position="837"/>
        <end position="943"/>
    </location>
</feature>
<dbReference type="GO" id="GO:0010008">
    <property type="term" value="C:endosome membrane"/>
    <property type="evidence" value="ECO:0007669"/>
    <property type="project" value="TreeGrafter"/>
</dbReference>
<evidence type="ECO:0000256" key="7">
    <source>
        <dbReference type="PIRNR" id="PIRNR037092"/>
    </source>
</evidence>
<evidence type="ECO:0000256" key="2">
    <source>
        <dbReference type="ARBA" id="ARBA00006613"/>
    </source>
</evidence>
<keyword evidence="6" id="KW-0472">Membrane</keyword>
<dbReference type="SUPFAM" id="SSF48371">
    <property type="entry name" value="ARM repeat"/>
    <property type="match status" value="1"/>
</dbReference>
<feature type="compositionally biased region" description="Basic residues" evidence="8">
    <location>
        <begin position="884"/>
        <end position="899"/>
    </location>
</feature>
<evidence type="ECO:0000313" key="11">
    <source>
        <dbReference type="Proteomes" id="UP000231279"/>
    </source>
</evidence>
<reference evidence="11" key="1">
    <citation type="journal article" date="2018" name="Gigascience">
        <title>Genome assembly of the Pink Ipe (Handroanthus impetiginosus, Bignoniaceae), a highly valued, ecologically keystone Neotropical timber forest tree.</title>
        <authorList>
            <person name="Silva-Junior O.B."/>
            <person name="Grattapaglia D."/>
            <person name="Novaes E."/>
            <person name="Collevatti R.G."/>
        </authorList>
    </citation>
    <scope>NUCLEOTIDE SEQUENCE [LARGE SCALE GENOMIC DNA]</scope>
    <source>
        <strain evidence="11">cv. UFG-1</strain>
    </source>
</reference>
<sequence>MAGPSLMDSLFQRSLDDIIKGLRLTPPGTESTFIGKSLNEIRREIKSTDPATKATALQKLTYLHSLHGADMSWAAFHSVELSSSAAHSHKRIAFLSASLSFNPNTTEVILLLTHQLRKDLSSSNIHDVSLALSTLSSICNPDLARDLTPEVFTLLSSCKVFVRKKAIATVLRIFEQYPDAVRVCFKRIVENLENVDMGVLSTVVGLFCELTEKEPRSYLPLAPEFYKILVDCRNNWVLIKVLKIFAKLVPLEPRLGKRVVEPISEHLGRTGAKSLAFECVRTIVTSLSEYDNAVKLAVGKILELLLDDDPNLKYLGLQALAIVAQKNIWAVLENKELVVKALSDVDVNIKLEALRLVMSMVSEDNVMEICRILISQALKSDPEFCNEILGFILLTCARNFYEVIFYFDWYVTFLGEMARIPHCQKGEEIENQLVDIGLRVKDARPQLVHVARDLVIDPALFGNPFMHRVLAAAAWISGEYIELSRNPFEVMEALLQPRTSLLSPFVRAVYIQSAFKVLTFCLSSYLKLTGDNASYPSPLTDSVPKTNNEGSLDTVACQSLSETELDNQNMVVTDGQTPFASLGTSHLTEESIVALVNLVETNLGPLAGSSEVEVQERASNVLGLIKLIKPKLHDCLDQSEGDKMKVEPNASEMVQVIFDAFSEDLGPVSLNAQERVPIPDGLVLKENLGDLEEVCGDMKLPLSTSFSLVKPHMVDATSIPEWQSKEESEPSNESTSLLAEHRKRHGLYYLSSENKGMISNDYPAAHDPKDKAVDETEDLVKLTGESLIIKRKPNHVKPRPVVVKLDDGEGVNVALKAAEVKADLISGAVQEVLFGNEATTSSRRKSSKKSSKQREVDELNVPVPESKNSTMETDKSGVGFGGSGRRKHHSHGKERKHRNSGKDKEHDKKDKQKSNHGDGKHKSQQRADGDLAVQSPVIPDFLL</sequence>
<evidence type="ECO:0000313" key="10">
    <source>
        <dbReference type="EMBL" id="PIN07074.1"/>
    </source>
</evidence>
<evidence type="ECO:0000256" key="5">
    <source>
        <dbReference type="ARBA" id="ARBA00022927"/>
    </source>
</evidence>
<evidence type="ECO:0000256" key="6">
    <source>
        <dbReference type="ARBA" id="ARBA00023136"/>
    </source>
</evidence>
<comment type="similarity">
    <text evidence="2 7">Belongs to the adaptor complexes large subunit family.</text>
</comment>
<evidence type="ECO:0000256" key="3">
    <source>
        <dbReference type="ARBA" id="ARBA00022448"/>
    </source>
</evidence>
<dbReference type="GO" id="GO:0030123">
    <property type="term" value="C:AP-3 adaptor complex"/>
    <property type="evidence" value="ECO:0007669"/>
    <property type="project" value="InterPro"/>
</dbReference>
<dbReference type="InterPro" id="IPR011989">
    <property type="entry name" value="ARM-like"/>
</dbReference>
<keyword evidence="4" id="KW-0677">Repeat</keyword>
<feature type="compositionally biased region" description="Basic residues" evidence="8">
    <location>
        <begin position="842"/>
        <end position="851"/>
    </location>
</feature>
<feature type="domain" description="Clathrin/coatomer adaptor adaptin-like N-terminal" evidence="9">
    <location>
        <begin position="32"/>
        <end position="626"/>
    </location>
</feature>
<dbReference type="InterPro" id="IPR002553">
    <property type="entry name" value="Clathrin/coatomer_adapt-like_N"/>
</dbReference>
<evidence type="ECO:0000256" key="4">
    <source>
        <dbReference type="ARBA" id="ARBA00022737"/>
    </source>
</evidence>
<comment type="function">
    <text evidence="7">Part of the AP-3 complex, an adaptor-related complex which seems to be clathrin-associated. The complex is associated with the Golgi region as well as more peripheral structures. It facilitates the budding of vesicles from the Golgi membrane and may be directly involved in trafficking to the vacuole. It also function in maintaining the identity of lytic vacuoles and in regulating the transition between storage and lytic vacuoles.</text>
</comment>
<comment type="subunit">
    <text evidence="7">Adaptor protein complex 3 (AP-3) is a heterotetramer.</text>
</comment>
<dbReference type="InterPro" id="IPR017105">
    <property type="entry name" value="AP3_complex_dsu"/>
</dbReference>
<dbReference type="Proteomes" id="UP000231279">
    <property type="component" value="Unassembled WGS sequence"/>
</dbReference>
<keyword evidence="11" id="KW-1185">Reference proteome</keyword>
<dbReference type="PIRSF" id="PIRSF037092">
    <property type="entry name" value="AP3_complex_delta"/>
    <property type="match status" value="1"/>
</dbReference>
<evidence type="ECO:0000259" key="9">
    <source>
        <dbReference type="Pfam" id="PF01602"/>
    </source>
</evidence>
<dbReference type="GO" id="GO:0005794">
    <property type="term" value="C:Golgi apparatus"/>
    <property type="evidence" value="ECO:0007669"/>
    <property type="project" value="UniProtKB-SubCell"/>
</dbReference>